<evidence type="ECO:0000256" key="4">
    <source>
        <dbReference type="ARBA" id="ARBA00023125"/>
    </source>
</evidence>
<dbReference type="Gramene" id="rna-AYBTSS11_LOCUS8158">
    <property type="protein sequence ID" value="CAJ1937679.1"/>
    <property type="gene ID" value="gene-AYBTSS11_LOCUS8158"/>
</dbReference>
<dbReference type="Proteomes" id="UP001189624">
    <property type="component" value="Chromosome 3"/>
</dbReference>
<dbReference type="InterPro" id="IPR001005">
    <property type="entry name" value="SANT/Myb"/>
</dbReference>
<feature type="domain" description="HTH myb-type" evidence="9">
    <location>
        <begin position="62"/>
        <end position="116"/>
    </location>
</feature>
<sequence>MGRTPCCEKQHIFKGTWSKEEDELLTSYVNSHGEGNWRCVPKAAGLLRCGKSCRLRWMNYLRPNLKRGYFTQAETDVIIQQHTLLGNKWSEMAKILPGRTDNEIKNYWNTHLKRHLYANGIDPVTHKPLKKYTTDTTDLPANCQVSEVATASENGANNSNNTSSSFTIDCSNKIHYFNVFLNSKVQISSDDCSAGYKGGCSNNSSDVTVQEAHPPLNLDLSLSPPPSKPQDFCMNLEGTQPQGQVLSLGNVNVSGAKRSVCLWCNLGLQSNNACSCKGKGCCAASAVTPPAGIRFCTTNKRKSVIDTALVKMRRLRTQFELERKMLRLVTRLSLWLDGTHDSFCEHALHYGAVSDMHIHTNNLLLLMRPVEDAFGTYIFGYRDAKPVQEKGHQLVMTITA</sequence>
<gene>
    <name evidence="10" type="ORF">AYBTSS11_LOCUS8158</name>
</gene>
<dbReference type="PANTHER" id="PTHR47994:SF5">
    <property type="entry name" value="F14D16.11-RELATED"/>
    <property type="match status" value="1"/>
</dbReference>
<evidence type="ECO:0000259" key="9">
    <source>
        <dbReference type="PROSITE" id="PS51294"/>
    </source>
</evidence>
<dbReference type="PROSITE" id="PS51294">
    <property type="entry name" value="HTH_MYB"/>
    <property type="match status" value="2"/>
</dbReference>
<dbReference type="InterPro" id="IPR015495">
    <property type="entry name" value="Myb_TF_plants"/>
</dbReference>
<dbReference type="Pfam" id="PF00249">
    <property type="entry name" value="Myb_DNA-binding"/>
    <property type="match status" value="2"/>
</dbReference>
<evidence type="ECO:0000259" key="8">
    <source>
        <dbReference type="PROSITE" id="PS50090"/>
    </source>
</evidence>
<dbReference type="PANTHER" id="PTHR47994">
    <property type="entry name" value="F14D16.11-RELATED"/>
    <property type="match status" value="1"/>
</dbReference>
<feature type="domain" description="Myb-like" evidence="8">
    <location>
        <begin position="9"/>
        <end position="61"/>
    </location>
</feature>
<proteinExistence type="predicted"/>
<name>A0AA86S790_9FABA</name>
<dbReference type="GO" id="GO:0080090">
    <property type="term" value="P:regulation of primary metabolic process"/>
    <property type="evidence" value="ECO:0007669"/>
    <property type="project" value="UniProtKB-ARBA"/>
</dbReference>
<evidence type="ECO:0000256" key="5">
    <source>
        <dbReference type="ARBA" id="ARBA00023163"/>
    </source>
</evidence>
<organism evidence="10 11">
    <name type="scientific">Sphenostylis stenocarpa</name>
    <dbReference type="NCBI Taxonomy" id="92480"/>
    <lineage>
        <taxon>Eukaryota</taxon>
        <taxon>Viridiplantae</taxon>
        <taxon>Streptophyta</taxon>
        <taxon>Embryophyta</taxon>
        <taxon>Tracheophyta</taxon>
        <taxon>Spermatophyta</taxon>
        <taxon>Magnoliopsida</taxon>
        <taxon>eudicotyledons</taxon>
        <taxon>Gunneridae</taxon>
        <taxon>Pentapetalae</taxon>
        <taxon>rosids</taxon>
        <taxon>fabids</taxon>
        <taxon>Fabales</taxon>
        <taxon>Fabaceae</taxon>
        <taxon>Papilionoideae</taxon>
        <taxon>50 kb inversion clade</taxon>
        <taxon>NPAAA clade</taxon>
        <taxon>indigoferoid/millettioid clade</taxon>
        <taxon>Phaseoleae</taxon>
        <taxon>Sphenostylis</taxon>
    </lineage>
</organism>
<dbReference type="EMBL" id="OY731400">
    <property type="protein sequence ID" value="CAJ1937679.1"/>
    <property type="molecule type" value="Genomic_DNA"/>
</dbReference>
<evidence type="ECO:0000256" key="6">
    <source>
        <dbReference type="ARBA" id="ARBA00023242"/>
    </source>
</evidence>
<dbReference type="GO" id="GO:0051707">
    <property type="term" value="P:response to other organism"/>
    <property type="evidence" value="ECO:0007669"/>
    <property type="project" value="UniProtKB-ARBA"/>
</dbReference>
<evidence type="ECO:0000256" key="2">
    <source>
        <dbReference type="ARBA" id="ARBA00022737"/>
    </source>
</evidence>
<reference evidence="10" key="1">
    <citation type="submission" date="2023-10" db="EMBL/GenBank/DDBJ databases">
        <authorList>
            <person name="Domelevo Entfellner J.-B."/>
        </authorList>
    </citation>
    <scope>NUCLEOTIDE SEQUENCE</scope>
</reference>
<dbReference type="FunFam" id="1.10.10.60:FF:000001">
    <property type="entry name" value="MYB-related transcription factor"/>
    <property type="match status" value="1"/>
</dbReference>
<comment type="subunit">
    <text evidence="7">Can form complexes with MYC2, MYC3 or MYC4.</text>
</comment>
<evidence type="ECO:0000256" key="7">
    <source>
        <dbReference type="ARBA" id="ARBA00062314"/>
    </source>
</evidence>
<dbReference type="InterPro" id="IPR009057">
    <property type="entry name" value="Homeodomain-like_sf"/>
</dbReference>
<dbReference type="AlphaFoldDB" id="A0AA86S790"/>
<feature type="domain" description="Myb-like" evidence="8">
    <location>
        <begin position="62"/>
        <end position="112"/>
    </location>
</feature>
<keyword evidence="4" id="KW-0238">DNA-binding</keyword>
<evidence type="ECO:0000313" key="11">
    <source>
        <dbReference type="Proteomes" id="UP001189624"/>
    </source>
</evidence>
<feature type="domain" description="HTH myb-type" evidence="9">
    <location>
        <begin position="9"/>
        <end position="61"/>
    </location>
</feature>
<dbReference type="GO" id="GO:0005634">
    <property type="term" value="C:nucleus"/>
    <property type="evidence" value="ECO:0007669"/>
    <property type="project" value="UniProtKB-SubCell"/>
</dbReference>
<keyword evidence="6" id="KW-0539">Nucleus</keyword>
<accession>A0AA86S790</accession>
<keyword evidence="3" id="KW-0805">Transcription regulation</keyword>
<dbReference type="SUPFAM" id="SSF46689">
    <property type="entry name" value="Homeodomain-like"/>
    <property type="match status" value="1"/>
</dbReference>
<keyword evidence="11" id="KW-1185">Reference proteome</keyword>
<dbReference type="Gene3D" id="1.10.10.60">
    <property type="entry name" value="Homeodomain-like"/>
    <property type="match status" value="2"/>
</dbReference>
<keyword evidence="2" id="KW-0677">Repeat</keyword>
<dbReference type="GO" id="GO:0000976">
    <property type="term" value="F:transcription cis-regulatory region binding"/>
    <property type="evidence" value="ECO:0007669"/>
    <property type="project" value="UniProtKB-ARBA"/>
</dbReference>
<dbReference type="InterPro" id="IPR017930">
    <property type="entry name" value="Myb_dom"/>
</dbReference>
<evidence type="ECO:0000313" key="10">
    <source>
        <dbReference type="EMBL" id="CAJ1937679.1"/>
    </source>
</evidence>
<dbReference type="SMART" id="SM00717">
    <property type="entry name" value="SANT"/>
    <property type="match status" value="2"/>
</dbReference>
<dbReference type="CDD" id="cd00167">
    <property type="entry name" value="SANT"/>
    <property type="match status" value="2"/>
</dbReference>
<protein>
    <submittedName>
        <fullName evidence="10">Uncharacterized protein</fullName>
    </submittedName>
</protein>
<keyword evidence="5" id="KW-0804">Transcription</keyword>
<comment type="subcellular location">
    <subcellularLocation>
        <location evidence="1">Nucleus</location>
    </subcellularLocation>
</comment>
<evidence type="ECO:0000256" key="1">
    <source>
        <dbReference type="ARBA" id="ARBA00004123"/>
    </source>
</evidence>
<dbReference type="PROSITE" id="PS50090">
    <property type="entry name" value="MYB_LIKE"/>
    <property type="match status" value="2"/>
</dbReference>
<dbReference type="FunFam" id="1.10.10.60:FF:000394">
    <property type="entry name" value="MYB transcription factor"/>
    <property type="match status" value="1"/>
</dbReference>
<evidence type="ECO:0000256" key="3">
    <source>
        <dbReference type="ARBA" id="ARBA00023015"/>
    </source>
</evidence>